<sequence length="141" mass="16141">MLMIRKIDKEDQVTFLDFCKKANVIESLDSPEIFWGIFNSHQLQGYVKIDLQSLSVPLIQDLQTMDHLESSIIEGLLRGAFHYCYSKQNDIIAINDLSWLKAHLTEALEILEKESNNNSGSYLLDLNKFFNKPCKGSSPCQ</sequence>
<dbReference type="RefSeq" id="WP_160721718.1">
    <property type="nucleotide sequence ID" value="NZ_SUMG01000011.1"/>
</dbReference>
<accession>A0AA44BFS5</accession>
<evidence type="ECO:0000313" key="3">
    <source>
        <dbReference type="Proteomes" id="UP000449710"/>
    </source>
</evidence>
<reference evidence="2 3" key="1">
    <citation type="submission" date="2019-04" db="EMBL/GenBank/DDBJ databases">
        <title>Isachenkonia alkalipeptolytica gen. nov. sp. nov. a new anaerobic, alkiliphilic organothrophic bacterium capable to reduce synthesized ferrihydrite isolated from a soda lake.</title>
        <authorList>
            <person name="Toshchakov S.V."/>
            <person name="Zavarzina D.G."/>
            <person name="Zhilina T.N."/>
            <person name="Kostrikina N.A."/>
            <person name="Kublanov I.V."/>
        </authorList>
    </citation>
    <scope>NUCLEOTIDE SEQUENCE [LARGE SCALE GENOMIC DNA]</scope>
    <source>
        <strain evidence="2 3">Z-1701</strain>
    </source>
</reference>
<dbReference type="InterPro" id="IPR055455">
    <property type="entry name" value="HEAT_PSME4"/>
</dbReference>
<keyword evidence="3" id="KW-1185">Reference proteome</keyword>
<gene>
    <name evidence="2" type="ORF">ISALK_09655</name>
</gene>
<dbReference type="EMBL" id="SUMG01000011">
    <property type="protein sequence ID" value="NBG88766.1"/>
    <property type="molecule type" value="Genomic_DNA"/>
</dbReference>
<feature type="domain" description="Proteasome activator complex subunit 4-like HEAT repeat-like" evidence="1">
    <location>
        <begin position="32"/>
        <end position="121"/>
    </location>
</feature>
<dbReference type="Proteomes" id="UP000449710">
    <property type="component" value="Unassembled WGS sequence"/>
</dbReference>
<name>A0AA44BFS5_9CLOT</name>
<protein>
    <recommendedName>
        <fullName evidence="1">Proteasome activator complex subunit 4-like HEAT repeat-like domain-containing protein</fullName>
    </recommendedName>
</protein>
<evidence type="ECO:0000259" key="1">
    <source>
        <dbReference type="Pfam" id="PF23096"/>
    </source>
</evidence>
<dbReference type="Pfam" id="PF23096">
    <property type="entry name" value="HEAT_PSME4"/>
    <property type="match status" value="1"/>
</dbReference>
<comment type="caution">
    <text evidence="2">The sequence shown here is derived from an EMBL/GenBank/DDBJ whole genome shotgun (WGS) entry which is preliminary data.</text>
</comment>
<organism evidence="2 3">
    <name type="scientific">Isachenkonia alkalipeptolytica</name>
    <dbReference type="NCBI Taxonomy" id="2565777"/>
    <lineage>
        <taxon>Bacteria</taxon>
        <taxon>Bacillati</taxon>
        <taxon>Bacillota</taxon>
        <taxon>Clostridia</taxon>
        <taxon>Eubacteriales</taxon>
        <taxon>Clostridiaceae</taxon>
        <taxon>Isachenkonia</taxon>
    </lineage>
</organism>
<evidence type="ECO:0000313" key="2">
    <source>
        <dbReference type="EMBL" id="NBG88766.1"/>
    </source>
</evidence>
<proteinExistence type="predicted"/>
<dbReference type="AlphaFoldDB" id="A0AA44BFS5"/>